<dbReference type="OrthoDB" id="5241264at2"/>
<evidence type="ECO:0000259" key="1">
    <source>
        <dbReference type="PROSITE" id="PS51186"/>
    </source>
</evidence>
<evidence type="ECO:0000313" key="3">
    <source>
        <dbReference type="Proteomes" id="UP000306740"/>
    </source>
</evidence>
<dbReference type="SUPFAM" id="SSF55729">
    <property type="entry name" value="Acyl-CoA N-acyltransferases (Nat)"/>
    <property type="match status" value="1"/>
</dbReference>
<dbReference type="InterPro" id="IPR025289">
    <property type="entry name" value="DUF4081"/>
</dbReference>
<feature type="domain" description="N-acetyltransferase" evidence="1">
    <location>
        <begin position="140"/>
        <end position="280"/>
    </location>
</feature>
<protein>
    <submittedName>
        <fullName evidence="2">GNAT family N-acetyltransferase</fullName>
    </submittedName>
</protein>
<dbReference type="EMBL" id="VDFR01000143">
    <property type="protein sequence ID" value="TNC35878.1"/>
    <property type="molecule type" value="Genomic_DNA"/>
</dbReference>
<dbReference type="PIRSF" id="PIRSF021603">
    <property type="entry name" value="UCP21603_acetyltransf"/>
    <property type="match status" value="1"/>
</dbReference>
<dbReference type="Pfam" id="PF00583">
    <property type="entry name" value="Acetyltransf_1"/>
    <property type="match status" value="1"/>
</dbReference>
<dbReference type="InterPro" id="IPR000182">
    <property type="entry name" value="GNAT_dom"/>
</dbReference>
<dbReference type="AlphaFoldDB" id="A0A5C4MEW7"/>
<dbReference type="InterPro" id="IPR016181">
    <property type="entry name" value="Acyl_CoA_acyltransferase"/>
</dbReference>
<dbReference type="Pfam" id="PF13312">
    <property type="entry name" value="DUF4081"/>
    <property type="match status" value="1"/>
</dbReference>
<sequence length="280" mass="30703">MLSTTTGVRVLQEADLPLLQALIDRDPLVNLFVDHRAATTRLQARWLGGEVWGYFEDGALVSACHVGANLVPVEATDRAVDAFAYRAESLGRLSSSIVGLRDAVVRLWDHLAPEWGPARSLRLDQPFLEIAGPPAVRPDPRLRPVLLDEIDILYPASVAMFTEEVGESPELPGRNSYRARVTQLVSRGWAYAIIEDGEVLFKAEVGSATRRGCQVQGVYVPPEHRGKGLGAAGMAAVVERAQREVAPVVSLYVNDYNVPARRVYERVGFVRTATFASVLF</sequence>
<reference evidence="2 3" key="1">
    <citation type="submission" date="2019-05" db="EMBL/GenBank/DDBJ databases">
        <title>Mumia sp. nov., isolated from the intestinal contents of plateau pika (Ochotona curzoniae) in the Qinghai-Tibet plateau of China.</title>
        <authorList>
            <person name="Tian Z."/>
        </authorList>
    </citation>
    <scope>NUCLEOTIDE SEQUENCE [LARGE SCALE GENOMIC DNA]</scope>
    <source>
        <strain evidence="3">527</strain>
    </source>
</reference>
<proteinExistence type="predicted"/>
<dbReference type="RefSeq" id="WP_139088250.1">
    <property type="nucleotide sequence ID" value="NZ_VDFR01000143.1"/>
</dbReference>
<dbReference type="GO" id="GO:0016747">
    <property type="term" value="F:acyltransferase activity, transferring groups other than amino-acyl groups"/>
    <property type="evidence" value="ECO:0007669"/>
    <property type="project" value="InterPro"/>
</dbReference>
<gene>
    <name evidence="2" type="ORF">FHE65_26720</name>
</gene>
<comment type="caution">
    <text evidence="2">The sequence shown here is derived from an EMBL/GenBank/DDBJ whole genome shotgun (WGS) entry which is preliminary data.</text>
</comment>
<organism evidence="2 3">
    <name type="scientific">Mumia zhuanghuii</name>
    <dbReference type="NCBI Taxonomy" id="2585211"/>
    <lineage>
        <taxon>Bacteria</taxon>
        <taxon>Bacillati</taxon>
        <taxon>Actinomycetota</taxon>
        <taxon>Actinomycetes</taxon>
        <taxon>Propionibacteriales</taxon>
        <taxon>Nocardioidaceae</taxon>
        <taxon>Mumia</taxon>
    </lineage>
</organism>
<dbReference type="PROSITE" id="PS51186">
    <property type="entry name" value="GNAT"/>
    <property type="match status" value="1"/>
</dbReference>
<dbReference type="PANTHER" id="PTHR43072">
    <property type="entry name" value="N-ACETYLTRANSFERASE"/>
    <property type="match status" value="1"/>
</dbReference>
<dbReference type="InterPro" id="IPR016794">
    <property type="entry name" value="UCP21603_acetyltransf"/>
</dbReference>
<keyword evidence="2" id="KW-0808">Transferase</keyword>
<dbReference type="Gene3D" id="3.40.630.30">
    <property type="match status" value="1"/>
</dbReference>
<evidence type="ECO:0000313" key="2">
    <source>
        <dbReference type="EMBL" id="TNC35878.1"/>
    </source>
</evidence>
<dbReference type="PANTHER" id="PTHR43072:SF54">
    <property type="entry name" value="GCN5-RELATED N-ACETYLTRANSFERASE"/>
    <property type="match status" value="1"/>
</dbReference>
<accession>A0A5C4MEW7</accession>
<dbReference type="CDD" id="cd04301">
    <property type="entry name" value="NAT_SF"/>
    <property type="match status" value="1"/>
</dbReference>
<dbReference type="Proteomes" id="UP000306740">
    <property type="component" value="Unassembled WGS sequence"/>
</dbReference>
<name>A0A5C4MEW7_9ACTN</name>